<protein>
    <submittedName>
        <fullName evidence="2">Uncharacterized protein</fullName>
    </submittedName>
</protein>
<organism evidence="2 3">
    <name type="scientific">Brucella suis biovar 1 (strain 1330)</name>
    <dbReference type="NCBI Taxonomy" id="204722"/>
    <lineage>
        <taxon>Bacteria</taxon>
        <taxon>Pseudomonadati</taxon>
        <taxon>Pseudomonadota</taxon>
        <taxon>Alphaproteobacteria</taxon>
        <taxon>Hyphomicrobiales</taxon>
        <taxon>Brucellaceae</taxon>
        <taxon>Brucella/Ochrobactrum group</taxon>
        <taxon>Brucella</taxon>
    </lineage>
</organism>
<proteinExistence type="predicted"/>
<dbReference type="KEGG" id="bms:BR1597"/>
<dbReference type="HOGENOM" id="CLU_3165402_0_0_5"/>
<dbReference type="KEGG" id="bsi:BS1330_I1591"/>
<accession>A0A0H3G8M9</accession>
<gene>
    <name evidence="2" type="ordered locus">BS1330_I1591</name>
</gene>
<feature type="compositionally biased region" description="Polar residues" evidence="1">
    <location>
        <begin position="1"/>
        <end position="10"/>
    </location>
</feature>
<keyword evidence="3" id="KW-1185">Reference proteome</keyword>
<evidence type="ECO:0000256" key="1">
    <source>
        <dbReference type="SAM" id="MobiDB-lite"/>
    </source>
</evidence>
<name>A0A0H3G8M9_BRUSU</name>
<sequence length="47" mass="5038">MALSPGTQISPDRLARQTMGRYRLTKQPANGVFAGCMKAGESPRISS</sequence>
<reference evidence="2 3" key="1">
    <citation type="journal article" date="2011" name="J. Bacteriol.">
        <title>Revised genome sequence of Brucella suis 1330.</title>
        <authorList>
            <person name="Tae H."/>
            <person name="Shallom S."/>
            <person name="Settlage R."/>
            <person name="Preston D."/>
            <person name="Adams L.G."/>
            <person name="Garner H.R."/>
        </authorList>
    </citation>
    <scope>NUCLEOTIDE SEQUENCE [LARGE SCALE GENOMIC DNA]</scope>
    <source>
        <strain evidence="2 3">1330</strain>
    </source>
</reference>
<evidence type="ECO:0000313" key="2">
    <source>
        <dbReference type="EMBL" id="AEM18918.1"/>
    </source>
</evidence>
<dbReference type="AlphaFoldDB" id="A0A0H3G8M9"/>
<feature type="region of interest" description="Disordered" evidence="1">
    <location>
        <begin position="1"/>
        <end position="23"/>
    </location>
</feature>
<dbReference type="EMBL" id="CP002997">
    <property type="protein sequence ID" value="AEM18918.1"/>
    <property type="molecule type" value="Genomic_DNA"/>
</dbReference>
<evidence type="ECO:0000313" key="3">
    <source>
        <dbReference type="Proteomes" id="UP000007104"/>
    </source>
</evidence>
<dbReference type="Proteomes" id="UP000007104">
    <property type="component" value="Chromosome I"/>
</dbReference>